<keyword evidence="7 8" id="KW-0472">Membrane</keyword>
<dbReference type="PIRSF" id="PIRSF028784">
    <property type="entry name" value="MrpF"/>
    <property type="match status" value="1"/>
</dbReference>
<protein>
    <submittedName>
        <fullName evidence="10">Multicomponent Na+:H+ antiporter subunit F</fullName>
    </submittedName>
</protein>
<dbReference type="PANTHER" id="PTHR34702">
    <property type="entry name" value="NA(+)/H(+) ANTIPORTER SUBUNIT F1"/>
    <property type="match status" value="1"/>
</dbReference>
<evidence type="ECO:0000256" key="8">
    <source>
        <dbReference type="PIRNR" id="PIRNR028784"/>
    </source>
</evidence>
<evidence type="ECO:0000256" key="4">
    <source>
        <dbReference type="ARBA" id="ARBA00022475"/>
    </source>
</evidence>
<organism evidence="10 11">
    <name type="scientific">Marinobacter excellens HL-55</name>
    <dbReference type="NCBI Taxonomy" id="1305731"/>
    <lineage>
        <taxon>Bacteria</taxon>
        <taxon>Pseudomonadati</taxon>
        <taxon>Pseudomonadota</taxon>
        <taxon>Gammaproteobacteria</taxon>
        <taxon>Pseudomonadales</taxon>
        <taxon>Marinobacteraceae</taxon>
        <taxon>Marinobacter</taxon>
    </lineage>
</organism>
<evidence type="ECO:0000256" key="9">
    <source>
        <dbReference type="SAM" id="Phobius"/>
    </source>
</evidence>
<dbReference type="STRING" id="1305731.GCA_000934705_00320"/>
<keyword evidence="8" id="KW-0050">Antiport</keyword>
<evidence type="ECO:0000256" key="3">
    <source>
        <dbReference type="ARBA" id="ARBA00022448"/>
    </source>
</evidence>
<sequence length="90" mass="9610">MLSVVINIVYFMLSVALLFAFIRLTKGPSLPDRVVSLELIASIVVGYVGVHAIDTGVSSLLDVAIVIALTAFLTAVGFARFLERGGRKSE</sequence>
<evidence type="ECO:0000256" key="5">
    <source>
        <dbReference type="ARBA" id="ARBA00022692"/>
    </source>
</evidence>
<gene>
    <name evidence="10" type="primary">mnhF</name>
    <name evidence="10" type="ORF">HLUCCX14_06415</name>
</gene>
<evidence type="ECO:0000256" key="7">
    <source>
        <dbReference type="ARBA" id="ARBA00023136"/>
    </source>
</evidence>
<comment type="similarity">
    <text evidence="2 8">Belongs to the CPA3 antiporters (TC 2.A.63) subunit F family.</text>
</comment>
<evidence type="ECO:0000256" key="6">
    <source>
        <dbReference type="ARBA" id="ARBA00022989"/>
    </source>
</evidence>
<dbReference type="OrthoDB" id="9800226at2"/>
<reference evidence="10 11" key="1">
    <citation type="submission" date="2015-09" db="EMBL/GenBank/DDBJ databases">
        <title>Identification and resolution of microdiversity through metagenomic sequencing of parallel consortia.</title>
        <authorList>
            <person name="Nelson W.C."/>
            <person name="Romine M.F."/>
            <person name="Lindemann S.R."/>
        </authorList>
    </citation>
    <scope>NUCLEOTIDE SEQUENCE [LARGE SCALE GENOMIC DNA]</scope>
    <source>
        <strain evidence="10">HL-55</strain>
    </source>
</reference>
<dbReference type="Proteomes" id="UP000050416">
    <property type="component" value="Unassembled WGS sequence"/>
</dbReference>
<feature type="transmembrane region" description="Helical" evidence="9">
    <location>
        <begin position="34"/>
        <end position="53"/>
    </location>
</feature>
<evidence type="ECO:0000313" key="11">
    <source>
        <dbReference type="Proteomes" id="UP000050416"/>
    </source>
</evidence>
<dbReference type="GO" id="GO:0015385">
    <property type="term" value="F:sodium:proton antiporter activity"/>
    <property type="evidence" value="ECO:0007669"/>
    <property type="project" value="TreeGrafter"/>
</dbReference>
<keyword evidence="5 9" id="KW-0812">Transmembrane</keyword>
<dbReference type="InterPro" id="IPR007208">
    <property type="entry name" value="MrpF/PhaF-like"/>
</dbReference>
<keyword evidence="6 9" id="KW-1133">Transmembrane helix</keyword>
<dbReference type="AlphaFoldDB" id="A0A0P7YIS2"/>
<comment type="caution">
    <text evidence="10">The sequence shown here is derived from an EMBL/GenBank/DDBJ whole genome shotgun (WGS) entry which is preliminary data.</text>
</comment>
<evidence type="ECO:0000256" key="2">
    <source>
        <dbReference type="ARBA" id="ARBA00009212"/>
    </source>
</evidence>
<feature type="transmembrane region" description="Helical" evidence="9">
    <location>
        <begin position="59"/>
        <end position="82"/>
    </location>
</feature>
<keyword evidence="3 8" id="KW-0813">Transport</keyword>
<dbReference type="Pfam" id="PF04066">
    <property type="entry name" value="MrpF_PhaF"/>
    <property type="match status" value="1"/>
</dbReference>
<feature type="transmembrane region" description="Helical" evidence="9">
    <location>
        <begin position="6"/>
        <end position="22"/>
    </location>
</feature>
<name>A0A0P7YIS2_9GAMM</name>
<dbReference type="PANTHER" id="PTHR34702:SF1">
    <property type="entry name" value="NA(+)_H(+) ANTIPORTER SUBUNIT F"/>
    <property type="match status" value="1"/>
</dbReference>
<keyword evidence="8" id="KW-0406">Ion transport</keyword>
<dbReference type="PATRIC" id="fig|1305731.5.peg.2790"/>
<evidence type="ECO:0000256" key="1">
    <source>
        <dbReference type="ARBA" id="ARBA00004651"/>
    </source>
</evidence>
<keyword evidence="4 8" id="KW-1003">Cell membrane</keyword>
<accession>A0A0P7YIS2</accession>
<comment type="subcellular location">
    <subcellularLocation>
        <location evidence="1 8">Cell membrane</location>
        <topology evidence="1 8">Multi-pass membrane protein</topology>
    </subcellularLocation>
</comment>
<dbReference type="GO" id="GO:0005886">
    <property type="term" value="C:plasma membrane"/>
    <property type="evidence" value="ECO:0007669"/>
    <property type="project" value="UniProtKB-SubCell"/>
</dbReference>
<proteinExistence type="inferred from homology"/>
<dbReference type="EMBL" id="LJZQ01000006">
    <property type="protein sequence ID" value="KPQ29470.1"/>
    <property type="molecule type" value="Genomic_DNA"/>
</dbReference>
<evidence type="ECO:0000313" key="10">
    <source>
        <dbReference type="EMBL" id="KPQ29470.1"/>
    </source>
</evidence>